<dbReference type="EMBL" id="JAGMWN010000014">
    <property type="protein sequence ID" value="MBP5859088.1"/>
    <property type="molecule type" value="Genomic_DNA"/>
</dbReference>
<sequence>MPAEVQTTAPDIDPVAGLPAYIRPAVSAIETQQILAVSQLALGDKSVIPLWYGESDVPTPAFICAAAQRALGQGETFYSHKRGTPELRHTLAGYMSDLHGKRIDVERVSVTASGMSAIMMLFQCILDAGDNAIITCPVWPNAQSVVRALGAEARFHALDRDPDQGWRLDIEALKAKCDARTRAIFVNSPNNPTGWVLPREQIDELLAFARERGIWIMADEVYGRMVYSGRAAPSFLEQCEENDPVLVVNSFSKSWAMTGWRVGWVTHPPGLGELLGNMIEFNYSCVPPFVMRAAEVAIREGEPFVQQMTAYCRTGRDIVSQRLPNLPHVADYRAPDASFYAFFRVEGTAERTLAFAQDLVRTAKVGIAPGTAFGPGAEGWYRLCFAQKPETIAEAMDRLERALTAM</sequence>
<evidence type="ECO:0000313" key="10">
    <source>
        <dbReference type="Proteomes" id="UP000672602"/>
    </source>
</evidence>
<keyword evidence="5" id="KW-0663">Pyridoxal phosphate</keyword>
<dbReference type="Gene3D" id="3.40.640.10">
    <property type="entry name" value="Type I PLP-dependent aspartate aminotransferase-like (Major domain)"/>
    <property type="match status" value="1"/>
</dbReference>
<dbReference type="InterPro" id="IPR004839">
    <property type="entry name" value="Aminotransferase_I/II_large"/>
</dbReference>
<evidence type="ECO:0000256" key="3">
    <source>
        <dbReference type="ARBA" id="ARBA00022576"/>
    </source>
</evidence>
<dbReference type="NCBIfam" id="NF004770">
    <property type="entry name" value="PRK06108.1"/>
    <property type="match status" value="1"/>
</dbReference>
<dbReference type="Pfam" id="PF00155">
    <property type="entry name" value="Aminotran_1_2"/>
    <property type="match status" value="1"/>
</dbReference>
<dbReference type="Proteomes" id="UP000672602">
    <property type="component" value="Unassembled WGS sequence"/>
</dbReference>
<comment type="cofactor">
    <cofactor evidence="1 7">
        <name>pyridoxal 5'-phosphate</name>
        <dbReference type="ChEBI" id="CHEBI:597326"/>
    </cofactor>
</comment>
<dbReference type="InterPro" id="IPR050596">
    <property type="entry name" value="AspAT/PAT-like"/>
</dbReference>
<proteinExistence type="inferred from homology"/>
<dbReference type="InterPro" id="IPR004838">
    <property type="entry name" value="NHTrfase_class1_PyrdxlP-BS"/>
</dbReference>
<keyword evidence="10" id="KW-1185">Reference proteome</keyword>
<evidence type="ECO:0000256" key="1">
    <source>
        <dbReference type="ARBA" id="ARBA00001933"/>
    </source>
</evidence>
<feature type="domain" description="Aminotransferase class I/classII large" evidence="8">
    <location>
        <begin position="52"/>
        <end position="399"/>
    </location>
</feature>
<keyword evidence="4 7" id="KW-0808">Transferase</keyword>
<comment type="caution">
    <text evidence="9">The sequence shown here is derived from an EMBL/GenBank/DDBJ whole genome shotgun (WGS) entry which is preliminary data.</text>
</comment>
<evidence type="ECO:0000256" key="4">
    <source>
        <dbReference type="ARBA" id="ARBA00022679"/>
    </source>
</evidence>
<organism evidence="9 10">
    <name type="scientific">Marivibrio halodurans</name>
    <dbReference type="NCBI Taxonomy" id="2039722"/>
    <lineage>
        <taxon>Bacteria</taxon>
        <taxon>Pseudomonadati</taxon>
        <taxon>Pseudomonadota</taxon>
        <taxon>Alphaproteobacteria</taxon>
        <taxon>Rhodospirillales</taxon>
        <taxon>Rhodospirillaceae</taxon>
        <taxon>Marivibrio</taxon>
    </lineage>
</organism>
<dbReference type="PANTHER" id="PTHR46383:SF2">
    <property type="entry name" value="AMINOTRANSFERASE"/>
    <property type="match status" value="1"/>
</dbReference>
<keyword evidence="3 7" id="KW-0032">Aminotransferase</keyword>
<dbReference type="InterPro" id="IPR015421">
    <property type="entry name" value="PyrdxlP-dep_Trfase_major"/>
</dbReference>
<evidence type="ECO:0000256" key="2">
    <source>
        <dbReference type="ARBA" id="ARBA00007441"/>
    </source>
</evidence>
<name>A0A8J7SLF8_9PROT</name>
<comment type="catalytic activity">
    <reaction evidence="6">
        <text>L-aspartate + 2-oxoglutarate = oxaloacetate + L-glutamate</text>
        <dbReference type="Rhea" id="RHEA:21824"/>
        <dbReference type="ChEBI" id="CHEBI:16452"/>
        <dbReference type="ChEBI" id="CHEBI:16810"/>
        <dbReference type="ChEBI" id="CHEBI:29985"/>
        <dbReference type="ChEBI" id="CHEBI:29991"/>
        <dbReference type="EC" id="2.6.1.1"/>
    </reaction>
</comment>
<reference evidence="9" key="1">
    <citation type="submission" date="2021-04" db="EMBL/GenBank/DDBJ databases">
        <authorList>
            <person name="Zhang D.-C."/>
        </authorList>
    </citation>
    <scope>NUCLEOTIDE SEQUENCE</scope>
    <source>
        <strain evidence="9">CGMCC 1.15697</strain>
    </source>
</reference>
<dbReference type="AlphaFoldDB" id="A0A8J7SLF8"/>
<dbReference type="GO" id="GO:0004069">
    <property type="term" value="F:L-aspartate:2-oxoglutarate aminotransferase activity"/>
    <property type="evidence" value="ECO:0007669"/>
    <property type="project" value="UniProtKB-EC"/>
</dbReference>
<dbReference type="CDD" id="cd00609">
    <property type="entry name" value="AAT_like"/>
    <property type="match status" value="1"/>
</dbReference>
<gene>
    <name evidence="9" type="ORF">KAJ83_18855</name>
</gene>
<dbReference type="GO" id="GO:0030170">
    <property type="term" value="F:pyridoxal phosphate binding"/>
    <property type="evidence" value="ECO:0007669"/>
    <property type="project" value="InterPro"/>
</dbReference>
<accession>A0A8J7SLF8</accession>
<dbReference type="InterPro" id="IPR015424">
    <property type="entry name" value="PyrdxlP-dep_Trfase"/>
</dbReference>
<protein>
    <recommendedName>
        <fullName evidence="7">Aminotransferase</fullName>
        <ecNumber evidence="7">2.6.1.-</ecNumber>
    </recommendedName>
</protein>
<evidence type="ECO:0000256" key="7">
    <source>
        <dbReference type="RuleBase" id="RU000481"/>
    </source>
</evidence>
<dbReference type="RefSeq" id="WP_210683686.1">
    <property type="nucleotide sequence ID" value="NZ_JAGMWN010000014.1"/>
</dbReference>
<evidence type="ECO:0000313" key="9">
    <source>
        <dbReference type="EMBL" id="MBP5859088.1"/>
    </source>
</evidence>
<dbReference type="EC" id="2.6.1.-" evidence="7"/>
<evidence type="ECO:0000256" key="6">
    <source>
        <dbReference type="ARBA" id="ARBA00049185"/>
    </source>
</evidence>
<dbReference type="GO" id="GO:0006520">
    <property type="term" value="P:amino acid metabolic process"/>
    <property type="evidence" value="ECO:0007669"/>
    <property type="project" value="InterPro"/>
</dbReference>
<dbReference type="SUPFAM" id="SSF53383">
    <property type="entry name" value="PLP-dependent transferases"/>
    <property type="match status" value="1"/>
</dbReference>
<dbReference type="PANTHER" id="PTHR46383">
    <property type="entry name" value="ASPARTATE AMINOTRANSFERASE"/>
    <property type="match status" value="1"/>
</dbReference>
<dbReference type="PROSITE" id="PS00105">
    <property type="entry name" value="AA_TRANSFER_CLASS_1"/>
    <property type="match status" value="1"/>
</dbReference>
<evidence type="ECO:0000259" key="8">
    <source>
        <dbReference type="Pfam" id="PF00155"/>
    </source>
</evidence>
<evidence type="ECO:0000256" key="5">
    <source>
        <dbReference type="ARBA" id="ARBA00022898"/>
    </source>
</evidence>
<comment type="similarity">
    <text evidence="2 7">Belongs to the class-I pyridoxal-phosphate-dependent aminotransferase family.</text>
</comment>